<sequence>MQKIKIEDRRESGNILIYCPDWDEDPPAEKNWVWLFGTRLSYASSTSLSISASEAYYGSGGLPASGTDDYKVEHVYDPGTPALQPSALRKNVGVPVHPHMLHIRGSSHAQLVLCKLVLRHACEVEVDVTPAIVALVVMALLLLPGLPPSLS</sequence>
<feature type="transmembrane region" description="Helical" evidence="1">
    <location>
        <begin position="128"/>
        <end position="146"/>
    </location>
</feature>
<reference evidence="3 4" key="2">
    <citation type="journal article" date="2017" name="Front. Plant Sci.">
        <title>Gene Classification and Mining of Molecular Markers Useful in Red Clover (Trifolium pratense) Breeding.</title>
        <authorList>
            <person name="Istvanek J."/>
            <person name="Dluhosova J."/>
            <person name="Dluhos P."/>
            <person name="Patkova L."/>
            <person name="Nedelnik J."/>
            <person name="Repkova J."/>
        </authorList>
    </citation>
    <scope>NUCLEOTIDE SEQUENCE [LARGE SCALE GENOMIC DNA]</scope>
    <source>
        <strain evidence="4">cv. Tatra</strain>
        <tissue evidence="3">Young leaves</tissue>
    </source>
</reference>
<organism evidence="3 4">
    <name type="scientific">Trifolium pratense</name>
    <name type="common">Red clover</name>
    <dbReference type="NCBI Taxonomy" id="57577"/>
    <lineage>
        <taxon>Eukaryota</taxon>
        <taxon>Viridiplantae</taxon>
        <taxon>Streptophyta</taxon>
        <taxon>Embryophyta</taxon>
        <taxon>Tracheophyta</taxon>
        <taxon>Spermatophyta</taxon>
        <taxon>Magnoliopsida</taxon>
        <taxon>eudicotyledons</taxon>
        <taxon>Gunneridae</taxon>
        <taxon>Pentapetalae</taxon>
        <taxon>rosids</taxon>
        <taxon>fabids</taxon>
        <taxon>Fabales</taxon>
        <taxon>Fabaceae</taxon>
        <taxon>Papilionoideae</taxon>
        <taxon>50 kb inversion clade</taxon>
        <taxon>NPAAA clade</taxon>
        <taxon>Hologalegina</taxon>
        <taxon>IRL clade</taxon>
        <taxon>Trifolieae</taxon>
        <taxon>Trifolium</taxon>
    </lineage>
</organism>
<proteinExistence type="predicted"/>
<comment type="caution">
    <text evidence="3">The sequence shown here is derived from an EMBL/GenBank/DDBJ whole genome shotgun (WGS) entry which is preliminary data.</text>
</comment>
<dbReference type="EMBL" id="ASHM01004490">
    <property type="protein sequence ID" value="PNY11381.1"/>
    <property type="molecule type" value="Genomic_DNA"/>
</dbReference>
<protein>
    <submittedName>
        <fullName evidence="3">Uncharacterized protein</fullName>
    </submittedName>
</protein>
<evidence type="ECO:0000313" key="2">
    <source>
        <dbReference type="EMBL" id="PNY03032.1"/>
    </source>
</evidence>
<accession>A0A2K3P7X1</accession>
<evidence type="ECO:0000313" key="4">
    <source>
        <dbReference type="Proteomes" id="UP000236291"/>
    </source>
</evidence>
<reference evidence="3 4" key="1">
    <citation type="journal article" date="2014" name="Am. J. Bot.">
        <title>Genome assembly and annotation for red clover (Trifolium pratense; Fabaceae).</title>
        <authorList>
            <person name="Istvanek J."/>
            <person name="Jaros M."/>
            <person name="Krenek A."/>
            <person name="Repkova J."/>
        </authorList>
    </citation>
    <scope>NUCLEOTIDE SEQUENCE [LARGE SCALE GENOMIC DNA]</scope>
    <source>
        <strain evidence="4">cv. Tatra</strain>
        <tissue evidence="3">Young leaves</tissue>
    </source>
</reference>
<dbReference type="EMBL" id="ASHM01022123">
    <property type="protein sequence ID" value="PNY03032.1"/>
    <property type="molecule type" value="Genomic_DNA"/>
</dbReference>
<gene>
    <name evidence="3" type="ORF">L195_g007985</name>
    <name evidence="2" type="ORF">L195_g026355</name>
</gene>
<name>A0A2K3P7X1_TRIPR</name>
<evidence type="ECO:0000256" key="1">
    <source>
        <dbReference type="SAM" id="Phobius"/>
    </source>
</evidence>
<dbReference type="Proteomes" id="UP000236291">
    <property type="component" value="Unassembled WGS sequence"/>
</dbReference>
<keyword evidence="1" id="KW-0472">Membrane</keyword>
<dbReference type="AlphaFoldDB" id="A0A2K3P7X1"/>
<evidence type="ECO:0000313" key="3">
    <source>
        <dbReference type="EMBL" id="PNY11381.1"/>
    </source>
</evidence>
<keyword evidence="1" id="KW-1133">Transmembrane helix</keyword>
<keyword evidence="1" id="KW-0812">Transmembrane</keyword>